<dbReference type="EMBL" id="GL379791">
    <property type="protein sequence ID" value="EGT51939.1"/>
    <property type="molecule type" value="Genomic_DNA"/>
</dbReference>
<dbReference type="AlphaFoldDB" id="G0MES6"/>
<gene>
    <name evidence="1" type="ORF">CAEBREN_20810</name>
</gene>
<evidence type="ECO:0000313" key="1">
    <source>
        <dbReference type="EMBL" id="EGT51939.1"/>
    </source>
</evidence>
<name>G0MES6_CAEBE</name>
<organism evidence="2">
    <name type="scientific">Caenorhabditis brenneri</name>
    <name type="common">Nematode worm</name>
    <dbReference type="NCBI Taxonomy" id="135651"/>
    <lineage>
        <taxon>Eukaryota</taxon>
        <taxon>Metazoa</taxon>
        <taxon>Ecdysozoa</taxon>
        <taxon>Nematoda</taxon>
        <taxon>Chromadorea</taxon>
        <taxon>Rhabditida</taxon>
        <taxon>Rhabditina</taxon>
        <taxon>Rhabditomorpha</taxon>
        <taxon>Rhabditoidea</taxon>
        <taxon>Rhabditidae</taxon>
        <taxon>Peloderinae</taxon>
        <taxon>Caenorhabditis</taxon>
    </lineage>
</organism>
<sequence>MSANYELHPIKRELEFRIINGEEVRLIIDPEVNKPLECRNDCGQNGFCFERYCYQFPFEKYRIAYGSLVKNEIGELTKCDENCSGRGLYCRVNLFGNGICLSGGKKQ</sequence>
<evidence type="ECO:0000313" key="2">
    <source>
        <dbReference type="Proteomes" id="UP000008068"/>
    </source>
</evidence>
<keyword evidence="2" id="KW-1185">Reference proteome</keyword>
<protein>
    <submittedName>
        <fullName evidence="1">Uncharacterized protein</fullName>
    </submittedName>
</protein>
<dbReference type="Proteomes" id="UP000008068">
    <property type="component" value="Unassembled WGS sequence"/>
</dbReference>
<reference evidence="2" key="1">
    <citation type="submission" date="2011-07" db="EMBL/GenBank/DDBJ databases">
        <authorList>
            <consortium name="Caenorhabditis brenneri Sequencing and Analysis Consortium"/>
            <person name="Wilson R.K."/>
        </authorList>
    </citation>
    <scope>NUCLEOTIDE SEQUENCE [LARGE SCALE GENOMIC DNA]</scope>
    <source>
        <strain evidence="2">PB2801</strain>
    </source>
</reference>
<dbReference type="InParanoid" id="G0MES6"/>
<dbReference type="HOGENOM" id="CLU_2212274_0_0_1"/>
<accession>G0MES6</accession>
<proteinExistence type="predicted"/>